<evidence type="ECO:0000256" key="5">
    <source>
        <dbReference type="ARBA" id="ARBA00022729"/>
    </source>
</evidence>
<dbReference type="GO" id="GO:0008250">
    <property type="term" value="C:oligosaccharyltransferase complex"/>
    <property type="evidence" value="ECO:0007669"/>
    <property type="project" value="TreeGrafter"/>
</dbReference>
<accession>A0A316U714</accession>
<evidence type="ECO:0000313" key="10">
    <source>
        <dbReference type="EMBL" id="PWN21056.1"/>
    </source>
</evidence>
<evidence type="ECO:0000256" key="6">
    <source>
        <dbReference type="ARBA" id="ARBA00022824"/>
    </source>
</evidence>
<evidence type="ECO:0000256" key="1">
    <source>
        <dbReference type="ARBA" id="ARBA00002791"/>
    </source>
</evidence>
<dbReference type="Pfam" id="PF04756">
    <property type="entry name" value="OST3_OST6"/>
    <property type="match status" value="1"/>
</dbReference>
<dbReference type="OrthoDB" id="67566at2759"/>
<dbReference type="STRING" id="1684307.A0A316U714"/>
<comment type="function">
    <text evidence="1">Subunit of the oligosaccharyl transferase (OST) complex that catalyzes the initial transfer of a defined glycan (Glc(3)Man(9)GlcNAc(2) in eukaryotes) from the lipid carrier dolichol-pyrophosphate to an asparagine residue within an Asn-X-Ser/Thr consensus motif in nascent polypeptide chains, the first step in protein N-glycosylation. N-glycosylation occurs cotranslationally and the complex associates with the Sec61 complex at the channel-forming translocon complex that mediates protein translocation across the endoplasmic reticulum (ER). All subunits are required for a maximal enzyme activity.</text>
</comment>
<dbReference type="GeneID" id="37014138"/>
<feature type="transmembrane region" description="Helical" evidence="9">
    <location>
        <begin position="68"/>
        <end position="88"/>
    </location>
</feature>
<evidence type="ECO:0000256" key="8">
    <source>
        <dbReference type="ARBA" id="ARBA00023136"/>
    </source>
</evidence>
<keyword evidence="11" id="KW-1185">Reference proteome</keyword>
<sequence>MWNIIRGSPFVQVQGDGKIEYFSRQFQHQLAVETLIVAALYSLLAFSIVALILLVPRQRDPTKQRAGVYVWSVILLAGISVLFAVFRIKNPSYPFRLFL</sequence>
<dbReference type="GO" id="GO:0018279">
    <property type="term" value="P:protein N-linked glycosylation via asparagine"/>
    <property type="evidence" value="ECO:0007669"/>
    <property type="project" value="TreeGrafter"/>
</dbReference>
<proteinExistence type="inferred from homology"/>
<dbReference type="InterPro" id="IPR021149">
    <property type="entry name" value="OligosaccharylTrfase_OST3/OST6"/>
</dbReference>
<evidence type="ECO:0000313" key="11">
    <source>
        <dbReference type="Proteomes" id="UP000245942"/>
    </source>
</evidence>
<dbReference type="EMBL" id="KZ819326">
    <property type="protein sequence ID" value="PWN21056.1"/>
    <property type="molecule type" value="Genomic_DNA"/>
</dbReference>
<evidence type="ECO:0000256" key="4">
    <source>
        <dbReference type="ARBA" id="ARBA00022692"/>
    </source>
</evidence>
<organism evidence="10 11">
    <name type="scientific">Pseudomicrostroma glucosiphilum</name>
    <dbReference type="NCBI Taxonomy" id="1684307"/>
    <lineage>
        <taxon>Eukaryota</taxon>
        <taxon>Fungi</taxon>
        <taxon>Dikarya</taxon>
        <taxon>Basidiomycota</taxon>
        <taxon>Ustilaginomycotina</taxon>
        <taxon>Exobasidiomycetes</taxon>
        <taxon>Microstromatales</taxon>
        <taxon>Microstromatales incertae sedis</taxon>
        <taxon>Pseudomicrostroma</taxon>
    </lineage>
</organism>
<evidence type="ECO:0000256" key="2">
    <source>
        <dbReference type="ARBA" id="ARBA00004477"/>
    </source>
</evidence>
<dbReference type="AlphaFoldDB" id="A0A316U714"/>
<keyword evidence="5" id="KW-0732">Signal</keyword>
<feature type="transmembrane region" description="Helical" evidence="9">
    <location>
        <begin position="35"/>
        <end position="56"/>
    </location>
</feature>
<dbReference type="PANTHER" id="PTHR12692:SF0">
    <property type="entry name" value="GH11935P"/>
    <property type="match status" value="1"/>
</dbReference>
<keyword evidence="6" id="KW-0256">Endoplasmic reticulum</keyword>
<comment type="subcellular location">
    <subcellularLocation>
        <location evidence="2">Endoplasmic reticulum membrane</location>
        <topology evidence="2">Multi-pass membrane protein</topology>
    </subcellularLocation>
</comment>
<dbReference type="RefSeq" id="XP_025348216.1">
    <property type="nucleotide sequence ID" value="XM_025492404.1"/>
</dbReference>
<keyword evidence="4 9" id="KW-0812">Transmembrane</keyword>
<comment type="similarity">
    <text evidence="3">Belongs to the OST3/OST6 family.</text>
</comment>
<protein>
    <submittedName>
        <fullName evidence="10">Uncharacterized protein</fullName>
    </submittedName>
</protein>
<keyword evidence="7 9" id="KW-1133">Transmembrane helix</keyword>
<name>A0A316U714_9BASI</name>
<reference evidence="10 11" key="1">
    <citation type="journal article" date="2018" name="Mol. Biol. Evol.">
        <title>Broad Genomic Sampling Reveals a Smut Pathogenic Ancestry of the Fungal Clade Ustilaginomycotina.</title>
        <authorList>
            <person name="Kijpornyongpan T."/>
            <person name="Mondo S.J."/>
            <person name="Barry K."/>
            <person name="Sandor L."/>
            <person name="Lee J."/>
            <person name="Lipzen A."/>
            <person name="Pangilinan J."/>
            <person name="LaButti K."/>
            <person name="Hainaut M."/>
            <person name="Henrissat B."/>
            <person name="Grigoriev I.V."/>
            <person name="Spatafora J.W."/>
            <person name="Aime M.C."/>
        </authorList>
    </citation>
    <scope>NUCLEOTIDE SEQUENCE [LARGE SCALE GENOMIC DNA]</scope>
    <source>
        <strain evidence="10 11">MCA 4718</strain>
    </source>
</reference>
<evidence type="ECO:0000256" key="3">
    <source>
        <dbReference type="ARBA" id="ARBA00009561"/>
    </source>
</evidence>
<evidence type="ECO:0000256" key="7">
    <source>
        <dbReference type="ARBA" id="ARBA00022989"/>
    </source>
</evidence>
<gene>
    <name evidence="10" type="ORF">BCV69DRAFT_282558</name>
</gene>
<dbReference type="PANTHER" id="PTHR12692">
    <property type="entry name" value="DOLICHYL-DIPHOSPHOOLIGOSACCHARIDE--PROTEIN GLYCOSYLTRANSFERASE-RELATED"/>
    <property type="match status" value="1"/>
</dbReference>
<dbReference type="Proteomes" id="UP000245942">
    <property type="component" value="Unassembled WGS sequence"/>
</dbReference>
<evidence type="ECO:0000256" key="9">
    <source>
        <dbReference type="SAM" id="Phobius"/>
    </source>
</evidence>
<keyword evidence="8 9" id="KW-0472">Membrane</keyword>